<evidence type="ECO:0000313" key="1">
    <source>
        <dbReference type="Proteomes" id="UP000515158"/>
    </source>
</evidence>
<dbReference type="KEGG" id="tpal:117652959"/>
<evidence type="ECO:0000313" key="5">
    <source>
        <dbReference type="RefSeq" id="XP_034254112.1"/>
    </source>
</evidence>
<organism evidence="3">
    <name type="scientific">Thrips palmi</name>
    <name type="common">Melon thrips</name>
    <dbReference type="NCBI Taxonomy" id="161013"/>
    <lineage>
        <taxon>Eukaryota</taxon>
        <taxon>Metazoa</taxon>
        <taxon>Ecdysozoa</taxon>
        <taxon>Arthropoda</taxon>
        <taxon>Hexapoda</taxon>
        <taxon>Insecta</taxon>
        <taxon>Pterygota</taxon>
        <taxon>Neoptera</taxon>
        <taxon>Paraneoptera</taxon>
        <taxon>Thysanoptera</taxon>
        <taxon>Terebrantia</taxon>
        <taxon>Thripoidea</taxon>
        <taxon>Thripidae</taxon>
        <taxon>Thrips</taxon>
    </lineage>
</organism>
<protein>
    <submittedName>
        <fullName evidence="2 3">Uncharacterized protein LOC117652959 isoform X1</fullName>
    </submittedName>
</protein>
<evidence type="ECO:0000313" key="3">
    <source>
        <dbReference type="RefSeq" id="XP_034254110.1"/>
    </source>
</evidence>
<reference evidence="2 3" key="1">
    <citation type="submission" date="2025-04" db="UniProtKB">
        <authorList>
            <consortium name="RefSeq"/>
        </authorList>
    </citation>
    <scope>IDENTIFICATION</scope>
    <source>
        <tissue evidence="2 3">Total insect</tissue>
    </source>
</reference>
<dbReference type="RefSeq" id="XP_034254112.1">
    <property type="nucleotide sequence ID" value="XM_034398221.1"/>
</dbReference>
<dbReference type="Proteomes" id="UP000515158">
    <property type="component" value="Unplaced"/>
</dbReference>
<dbReference type="RefSeq" id="XP_034254110.1">
    <property type="nucleotide sequence ID" value="XM_034398219.1"/>
</dbReference>
<evidence type="ECO:0000313" key="4">
    <source>
        <dbReference type="RefSeq" id="XP_034254111.1"/>
    </source>
</evidence>
<dbReference type="SUPFAM" id="SSF81383">
    <property type="entry name" value="F-box domain"/>
    <property type="match status" value="1"/>
</dbReference>
<gene>
    <name evidence="2 3 4 5" type="primary">LOC117652959</name>
</gene>
<proteinExistence type="predicted"/>
<dbReference type="AlphaFoldDB" id="A0A6P9A994"/>
<keyword evidence="1" id="KW-1185">Reference proteome</keyword>
<dbReference type="RefSeq" id="XP_034254109.1">
    <property type="nucleotide sequence ID" value="XM_034398218.1"/>
</dbReference>
<sequence>MTTSEAGSDVHVACRDSNVAISTSATENEEQTVTSRPGIDNLPNEVLRHIFYQIADGLTIQKVLPAVCTRWSEMAPKAYTWFTITCIVEGLKNIPPELHPVVDHYYVTCFLWPTERLVIPDQRVVRDLGQLLASQNLLIIKDDVPRSLRRGYLESVWRSRHHLKRLTLVLDNTTKTDLGHSSVYVLSQLHCLEQLSVYVEHDFVYEKGQLQQLFPNLVELEVVEKGTCSKQYDLFKDLLVDGLVSAKFRPGLIARPDLITALERCQKLTHLDMHWDYAPVFPSLPALESVYARLTLDNPVLDEIEQSVASACTPTLRYLHLIVMCKICPVCHRTVSHDCGRGVKAVSTLRRTGWVTFFVCRQFGQNPSEVTVC</sequence>
<accession>A0A6P9A994</accession>
<evidence type="ECO:0000313" key="2">
    <source>
        <dbReference type="RefSeq" id="XP_034254109.1"/>
    </source>
</evidence>
<dbReference type="RefSeq" id="XP_034254111.1">
    <property type="nucleotide sequence ID" value="XM_034398220.1"/>
</dbReference>
<dbReference type="OrthoDB" id="3181259at2759"/>
<dbReference type="GeneID" id="117652959"/>
<name>A0A6P9A994_THRPL</name>
<dbReference type="InterPro" id="IPR036047">
    <property type="entry name" value="F-box-like_dom_sf"/>
</dbReference>